<dbReference type="Proteomes" id="UP000321947">
    <property type="component" value="Unassembled WGS sequence"/>
</dbReference>
<evidence type="ECO:0000313" key="4">
    <source>
        <dbReference type="Proteomes" id="UP000321947"/>
    </source>
</evidence>
<proteinExistence type="predicted"/>
<accession>A0A5A7T9A6</accession>
<protein>
    <submittedName>
        <fullName evidence="1">Uncharacterized protein</fullName>
    </submittedName>
</protein>
<organism evidence="1 3">
    <name type="scientific">Cucumis melo var. makuwa</name>
    <name type="common">Oriental melon</name>
    <dbReference type="NCBI Taxonomy" id="1194695"/>
    <lineage>
        <taxon>Eukaryota</taxon>
        <taxon>Viridiplantae</taxon>
        <taxon>Streptophyta</taxon>
        <taxon>Embryophyta</taxon>
        <taxon>Tracheophyta</taxon>
        <taxon>Spermatophyta</taxon>
        <taxon>Magnoliopsida</taxon>
        <taxon>eudicotyledons</taxon>
        <taxon>Gunneridae</taxon>
        <taxon>Pentapetalae</taxon>
        <taxon>rosids</taxon>
        <taxon>fabids</taxon>
        <taxon>Cucurbitales</taxon>
        <taxon>Cucurbitaceae</taxon>
        <taxon>Benincaseae</taxon>
        <taxon>Cucumis</taxon>
    </lineage>
</organism>
<sequence>MVSSKHRNFIIRLIEIIWVVKSSRASMFLASNTIVLILFWEKLKRLSSKEKESWCKDFCSRHSDGELNSEEIICVEDSCDEGCEEGIQDDLEKKAQEFIDMMNAFWREELIHDRFL</sequence>
<evidence type="ECO:0000313" key="1">
    <source>
        <dbReference type="EMBL" id="KAA0040002.1"/>
    </source>
</evidence>
<dbReference type="EMBL" id="SSTD01003912">
    <property type="protein sequence ID" value="TYK24499.1"/>
    <property type="molecule type" value="Genomic_DNA"/>
</dbReference>
<dbReference type="Proteomes" id="UP000321393">
    <property type="component" value="Unassembled WGS sequence"/>
</dbReference>
<evidence type="ECO:0000313" key="3">
    <source>
        <dbReference type="Proteomes" id="UP000321393"/>
    </source>
</evidence>
<gene>
    <name evidence="2" type="ORF">E5676_scaffold266G00410</name>
    <name evidence="1" type="ORF">E6C27_scaffold122G002850</name>
</gene>
<evidence type="ECO:0000313" key="2">
    <source>
        <dbReference type="EMBL" id="TYK24499.1"/>
    </source>
</evidence>
<dbReference type="AlphaFoldDB" id="A0A5A7T9A6"/>
<dbReference type="EMBL" id="SSTE01018075">
    <property type="protein sequence ID" value="KAA0040002.1"/>
    <property type="molecule type" value="Genomic_DNA"/>
</dbReference>
<reference evidence="3 4" key="1">
    <citation type="submission" date="2019-08" db="EMBL/GenBank/DDBJ databases">
        <title>Draft genome sequences of two oriental melons (Cucumis melo L. var makuwa).</title>
        <authorList>
            <person name="Kwon S.-Y."/>
        </authorList>
    </citation>
    <scope>NUCLEOTIDE SEQUENCE [LARGE SCALE GENOMIC DNA]</scope>
    <source>
        <strain evidence="4">cv. Chang Bougi</strain>
        <strain evidence="3">cv. SW 3</strain>
        <tissue evidence="1">Leaf</tissue>
    </source>
</reference>
<comment type="caution">
    <text evidence="1">The sequence shown here is derived from an EMBL/GenBank/DDBJ whole genome shotgun (WGS) entry which is preliminary data.</text>
</comment>
<name>A0A5A7T9A6_CUCMM</name>